<keyword evidence="5 13" id="KW-0220">Diaminopimelate biosynthesis</keyword>
<keyword evidence="3 13" id="KW-0028">Amino-acid biosynthesis</keyword>
<dbReference type="HAMAP" id="MF_00102">
    <property type="entry name" value="DapB"/>
    <property type="match status" value="1"/>
</dbReference>
<feature type="binding site" evidence="13">
    <location>
        <begin position="78"/>
        <end position="80"/>
    </location>
    <ligand>
        <name>NAD(+)</name>
        <dbReference type="ChEBI" id="CHEBI:57540"/>
    </ligand>
</feature>
<dbReference type="Pfam" id="PF01113">
    <property type="entry name" value="DapB_N"/>
    <property type="match status" value="1"/>
</dbReference>
<dbReference type="GO" id="GO:0008839">
    <property type="term" value="F:4-hydroxy-tetrahydrodipicolinate reductase"/>
    <property type="evidence" value="ECO:0007669"/>
    <property type="project" value="UniProtKB-UniRule"/>
</dbReference>
<dbReference type="GO" id="GO:0016726">
    <property type="term" value="F:oxidoreductase activity, acting on CH or CH2 groups, NAD or NADP as acceptor"/>
    <property type="evidence" value="ECO:0007669"/>
    <property type="project" value="UniProtKB-UniRule"/>
</dbReference>
<gene>
    <name evidence="13 16" type="primary">dapB</name>
    <name evidence="16" type="ORF">BN59_00282</name>
</gene>
<dbReference type="Gene3D" id="3.30.360.10">
    <property type="entry name" value="Dihydrodipicolinate Reductase, domain 2"/>
    <property type="match status" value="1"/>
</dbReference>
<keyword evidence="8 13" id="KW-0457">Lysine biosynthesis</keyword>
<proteinExistence type="inferred from homology"/>
<feature type="binding site" evidence="13">
    <location>
        <position position="135"/>
    </location>
    <ligand>
        <name>(S)-2,3,4,5-tetrahydrodipicolinate</name>
        <dbReference type="ChEBI" id="CHEBI:16845"/>
    </ligand>
</feature>
<dbReference type="GO" id="GO:0005829">
    <property type="term" value="C:cytosol"/>
    <property type="evidence" value="ECO:0007669"/>
    <property type="project" value="TreeGrafter"/>
</dbReference>
<dbReference type="Gene3D" id="3.40.50.720">
    <property type="entry name" value="NAD(P)-binding Rossmann-like Domain"/>
    <property type="match status" value="1"/>
</dbReference>
<dbReference type="InterPro" id="IPR000846">
    <property type="entry name" value="DapB_N"/>
</dbReference>
<keyword evidence="4 13" id="KW-0521">NADP</keyword>
<evidence type="ECO:0000313" key="17">
    <source>
        <dbReference type="Proteomes" id="UP000044071"/>
    </source>
</evidence>
<evidence type="ECO:0000259" key="15">
    <source>
        <dbReference type="Pfam" id="PF05173"/>
    </source>
</evidence>
<feature type="active site" description="Proton donor/acceptor" evidence="13">
    <location>
        <position position="134"/>
    </location>
</feature>
<comment type="pathway">
    <text evidence="9 13">Amino-acid biosynthesis; L-lysine biosynthesis via DAP pathway; (S)-tetrahydrodipicolinate from L-aspartate: step 4/4.</text>
</comment>
<dbReference type="EC" id="1.17.1.8" evidence="10 13"/>
<evidence type="ECO:0000256" key="10">
    <source>
        <dbReference type="ARBA" id="ARBA00038983"/>
    </source>
</evidence>
<dbReference type="GO" id="GO:0019877">
    <property type="term" value="P:diaminopimelate biosynthetic process"/>
    <property type="evidence" value="ECO:0007669"/>
    <property type="project" value="UniProtKB-UniRule"/>
</dbReference>
<dbReference type="PANTHER" id="PTHR20836:SF0">
    <property type="entry name" value="4-HYDROXY-TETRAHYDRODIPICOLINATE REDUCTASE 1, CHLOROPLASTIC-RELATED"/>
    <property type="match status" value="1"/>
</dbReference>
<comment type="caution">
    <text evidence="13">Was originally thought to be a dihydrodipicolinate reductase (DHDPR), catalyzing the conversion of dihydrodipicolinate to tetrahydrodipicolinate. However, it was shown in E.coli that the substrate of the enzymatic reaction is not dihydrodipicolinate (DHDP) but in fact (2S,4S)-4-hydroxy-2,3,4,5-tetrahydrodipicolinic acid (HTPA), the product released by the DapA-catalyzed reaction.</text>
</comment>
<feature type="binding site" evidence="13">
    <location>
        <begin position="144"/>
        <end position="145"/>
    </location>
    <ligand>
        <name>(S)-2,3,4,5-tetrahydrodipicolinate</name>
        <dbReference type="ChEBI" id="CHEBI:16845"/>
    </ligand>
</feature>
<feature type="binding site" evidence="13">
    <location>
        <begin position="104"/>
        <end position="107"/>
    </location>
    <ligand>
        <name>NAD(+)</name>
        <dbReference type="ChEBI" id="CHEBI:57540"/>
    </ligand>
</feature>
<evidence type="ECO:0000313" key="16">
    <source>
        <dbReference type="EMBL" id="CDZ76018.1"/>
    </source>
</evidence>
<protein>
    <recommendedName>
        <fullName evidence="10 13">4-hydroxy-tetrahydrodipicolinate reductase</fullName>
        <shortName evidence="13">HTPA reductase</shortName>
        <ecNumber evidence="10 13">1.17.1.8</ecNumber>
    </recommendedName>
</protein>
<evidence type="ECO:0000259" key="14">
    <source>
        <dbReference type="Pfam" id="PF01113"/>
    </source>
</evidence>
<comment type="function">
    <text evidence="13">Catalyzes the conversion of 4-hydroxy-tetrahydrodipicolinate (HTPA) to tetrahydrodipicolinate.</text>
</comment>
<evidence type="ECO:0000256" key="8">
    <source>
        <dbReference type="ARBA" id="ARBA00023154"/>
    </source>
</evidence>
<comment type="similarity">
    <text evidence="1 13">Belongs to the DapB family.</text>
</comment>
<feature type="domain" description="Dihydrodipicolinate reductase C-terminal" evidence="15">
    <location>
        <begin position="110"/>
        <end position="243"/>
    </location>
</feature>
<feature type="domain" description="Dihydrodipicolinate reductase N-terminal" evidence="14">
    <location>
        <begin position="3"/>
        <end position="107"/>
    </location>
</feature>
<evidence type="ECO:0000256" key="11">
    <source>
        <dbReference type="ARBA" id="ARBA00049080"/>
    </source>
</evidence>
<keyword evidence="7 13" id="KW-0520">NAD</keyword>
<dbReference type="NCBIfam" id="TIGR00036">
    <property type="entry name" value="dapB"/>
    <property type="match status" value="1"/>
</dbReference>
<dbReference type="SUPFAM" id="SSF55347">
    <property type="entry name" value="Glyceraldehyde-3-phosphate dehydrogenase-like, C-terminal domain"/>
    <property type="match status" value="1"/>
</dbReference>
<accession>A0A078KWG1</accession>
<feature type="active site" description="Proton donor" evidence="13">
    <location>
        <position position="138"/>
    </location>
</feature>
<feature type="binding site" evidence="13">
    <location>
        <begin position="9"/>
        <end position="14"/>
    </location>
    <ligand>
        <name>NAD(+)</name>
        <dbReference type="ChEBI" id="CHEBI:57540"/>
    </ligand>
</feature>
<keyword evidence="6 13" id="KW-0560">Oxidoreductase</keyword>
<dbReference type="Proteomes" id="UP000044071">
    <property type="component" value="Unassembled WGS sequence"/>
</dbReference>
<evidence type="ECO:0000256" key="7">
    <source>
        <dbReference type="ARBA" id="ARBA00023027"/>
    </source>
</evidence>
<evidence type="ECO:0000256" key="13">
    <source>
        <dbReference type="HAMAP-Rule" id="MF_00102"/>
    </source>
</evidence>
<dbReference type="InterPro" id="IPR022663">
    <property type="entry name" value="DapB_C"/>
</dbReference>
<dbReference type="RefSeq" id="WP_043872636.1">
    <property type="nucleotide sequence ID" value="NZ_CCVW01000001.1"/>
</dbReference>
<dbReference type="OrthoDB" id="9790352at2"/>
<dbReference type="SUPFAM" id="SSF51735">
    <property type="entry name" value="NAD(P)-binding Rossmann-fold domains"/>
    <property type="match status" value="1"/>
</dbReference>
<name>A0A078KWG1_9GAMM</name>
<evidence type="ECO:0000256" key="3">
    <source>
        <dbReference type="ARBA" id="ARBA00022605"/>
    </source>
</evidence>
<dbReference type="GO" id="GO:0009089">
    <property type="term" value="P:lysine biosynthetic process via diaminopimelate"/>
    <property type="evidence" value="ECO:0007669"/>
    <property type="project" value="UniProtKB-UniRule"/>
</dbReference>
<organism evidence="16 17">
    <name type="scientific">Legionella massiliensis</name>
    <dbReference type="NCBI Taxonomy" id="1034943"/>
    <lineage>
        <taxon>Bacteria</taxon>
        <taxon>Pseudomonadati</taxon>
        <taxon>Pseudomonadota</taxon>
        <taxon>Gammaproteobacteria</taxon>
        <taxon>Legionellales</taxon>
        <taxon>Legionellaceae</taxon>
        <taxon>Legionella</taxon>
    </lineage>
</organism>
<dbReference type="PIRSF" id="PIRSF000161">
    <property type="entry name" value="DHPR"/>
    <property type="match status" value="1"/>
</dbReference>
<evidence type="ECO:0000256" key="5">
    <source>
        <dbReference type="ARBA" id="ARBA00022915"/>
    </source>
</evidence>
<evidence type="ECO:0000256" key="9">
    <source>
        <dbReference type="ARBA" id="ARBA00037922"/>
    </source>
</evidence>
<dbReference type="STRING" id="1034943.BN59_00282"/>
<dbReference type="InterPro" id="IPR036291">
    <property type="entry name" value="NAD(P)-bd_dom_sf"/>
</dbReference>
<dbReference type="eggNOG" id="COG0289">
    <property type="taxonomic scope" value="Bacteria"/>
</dbReference>
<dbReference type="InterPro" id="IPR022664">
    <property type="entry name" value="DapB_N_CS"/>
</dbReference>
<sequence length="245" mass="26312">MQIPVIVNGAHGKMGSLACETIKNHPDFLLVAGLTRQDNLRQAIAETKATIVIDLTRADCVYENSLTIIDSGAHPVIGTSGLLDDQIKTLKQYCDAQELGGIIVPNFSIGAVLMMRFAAQAARFLTEVEIIETHHQQKLDAPSGTAMKTAEMIAKARNSSPNQLALRELVSGARGGSHQGVPIHSLRLPGFIASQQVIFGSHGESLTISHNSIDRASFMPGLILACQGVQKLNTLYYGLETILDS</sequence>
<reference evidence="16 17" key="1">
    <citation type="submission" date="2014-06" db="EMBL/GenBank/DDBJ databases">
        <authorList>
            <person name="Urmite Genomes Urmite Genomes"/>
        </authorList>
    </citation>
    <scope>NUCLEOTIDE SEQUENCE [LARGE SCALE GENOMIC DNA]</scope>
</reference>
<dbReference type="Pfam" id="PF05173">
    <property type="entry name" value="DapB_C"/>
    <property type="match status" value="1"/>
</dbReference>
<comment type="caution">
    <text evidence="13">Lacks conserved residue(s) required for the propagation of feature annotation.</text>
</comment>
<dbReference type="GO" id="GO:0051287">
    <property type="term" value="F:NAD binding"/>
    <property type="evidence" value="ECO:0007669"/>
    <property type="project" value="UniProtKB-UniRule"/>
</dbReference>
<dbReference type="GO" id="GO:0050661">
    <property type="term" value="F:NADP binding"/>
    <property type="evidence" value="ECO:0007669"/>
    <property type="project" value="UniProtKB-UniRule"/>
</dbReference>
<keyword evidence="17" id="KW-1185">Reference proteome</keyword>
<keyword evidence="2 13" id="KW-0963">Cytoplasm</keyword>
<dbReference type="AlphaFoldDB" id="A0A078KWG1"/>
<dbReference type="InterPro" id="IPR023940">
    <property type="entry name" value="DHDPR_bac"/>
</dbReference>
<evidence type="ECO:0000256" key="2">
    <source>
        <dbReference type="ARBA" id="ARBA00022490"/>
    </source>
</evidence>
<dbReference type="PROSITE" id="PS01298">
    <property type="entry name" value="DAPB"/>
    <property type="match status" value="1"/>
</dbReference>
<dbReference type="CDD" id="cd02274">
    <property type="entry name" value="DHDPR_N"/>
    <property type="match status" value="1"/>
</dbReference>
<evidence type="ECO:0000256" key="6">
    <source>
        <dbReference type="ARBA" id="ARBA00023002"/>
    </source>
</evidence>
<comment type="catalytic activity">
    <reaction evidence="11 13">
        <text>(S)-2,3,4,5-tetrahydrodipicolinate + NADP(+) + H2O = (2S,4S)-4-hydroxy-2,3,4,5-tetrahydrodipicolinate + NADPH + H(+)</text>
        <dbReference type="Rhea" id="RHEA:35331"/>
        <dbReference type="ChEBI" id="CHEBI:15377"/>
        <dbReference type="ChEBI" id="CHEBI:15378"/>
        <dbReference type="ChEBI" id="CHEBI:16845"/>
        <dbReference type="ChEBI" id="CHEBI:57783"/>
        <dbReference type="ChEBI" id="CHEBI:58349"/>
        <dbReference type="ChEBI" id="CHEBI:67139"/>
        <dbReference type="EC" id="1.17.1.8"/>
    </reaction>
</comment>
<evidence type="ECO:0000256" key="12">
    <source>
        <dbReference type="ARBA" id="ARBA00049396"/>
    </source>
</evidence>
<comment type="subunit">
    <text evidence="13">Homotetramer.</text>
</comment>
<evidence type="ECO:0000256" key="1">
    <source>
        <dbReference type="ARBA" id="ARBA00006642"/>
    </source>
</evidence>
<comment type="catalytic activity">
    <reaction evidence="12 13">
        <text>(S)-2,3,4,5-tetrahydrodipicolinate + NAD(+) + H2O = (2S,4S)-4-hydroxy-2,3,4,5-tetrahydrodipicolinate + NADH + H(+)</text>
        <dbReference type="Rhea" id="RHEA:35323"/>
        <dbReference type="ChEBI" id="CHEBI:15377"/>
        <dbReference type="ChEBI" id="CHEBI:15378"/>
        <dbReference type="ChEBI" id="CHEBI:16845"/>
        <dbReference type="ChEBI" id="CHEBI:57540"/>
        <dbReference type="ChEBI" id="CHEBI:57945"/>
        <dbReference type="ChEBI" id="CHEBI:67139"/>
        <dbReference type="EC" id="1.17.1.8"/>
    </reaction>
</comment>
<dbReference type="UniPathway" id="UPA00034">
    <property type="reaction ID" value="UER00018"/>
</dbReference>
<dbReference type="FunFam" id="3.30.360.10:FF:000009">
    <property type="entry name" value="4-hydroxy-tetrahydrodipicolinate reductase"/>
    <property type="match status" value="1"/>
</dbReference>
<comment type="subcellular location">
    <subcellularLocation>
        <location evidence="13">Cytoplasm</location>
    </subcellularLocation>
</comment>
<evidence type="ECO:0000256" key="4">
    <source>
        <dbReference type="ARBA" id="ARBA00022857"/>
    </source>
</evidence>
<dbReference type="PANTHER" id="PTHR20836">
    <property type="entry name" value="DIHYDRODIPICOLINATE REDUCTASE"/>
    <property type="match status" value="1"/>
</dbReference>
<dbReference type="EMBL" id="CCSB01000001">
    <property type="protein sequence ID" value="CDZ76018.1"/>
    <property type="molecule type" value="Genomic_DNA"/>
</dbReference>